<dbReference type="EMBL" id="CABVLI010000030">
    <property type="protein sequence ID" value="VVT05083.1"/>
    <property type="molecule type" value="Genomic_DNA"/>
</dbReference>
<accession>A0A5E7YEX7</accession>
<dbReference type="Proteomes" id="UP000326857">
    <property type="component" value="Unassembled WGS sequence"/>
</dbReference>
<proteinExistence type="predicted"/>
<sequence length="130" mass="14356">MFGSSDAAAYRHKSGASRSRCVLGDALLHPFELLRGRVALVMRLPLRIGHPVHGLARRILVKVTRLFDPVGQAIATKTGEPHQVDILRVFAVAEVADQAAKGLRRYGIVQSIERVGFGIHSYAPWLIPRR</sequence>
<organism evidence="1 2">
    <name type="scientific">Sphingomonas aurantiaca</name>
    <dbReference type="NCBI Taxonomy" id="185949"/>
    <lineage>
        <taxon>Bacteria</taxon>
        <taxon>Pseudomonadati</taxon>
        <taxon>Pseudomonadota</taxon>
        <taxon>Alphaproteobacteria</taxon>
        <taxon>Sphingomonadales</taxon>
        <taxon>Sphingomonadaceae</taxon>
        <taxon>Sphingomonas</taxon>
    </lineage>
</organism>
<reference evidence="1 2" key="1">
    <citation type="submission" date="2019-09" db="EMBL/GenBank/DDBJ databases">
        <authorList>
            <person name="Dittami M. S."/>
        </authorList>
    </citation>
    <scope>NUCLEOTIDE SEQUENCE [LARGE SCALE GENOMIC DNA]</scope>
    <source>
        <strain evidence="1">SPHINGO391</strain>
    </source>
</reference>
<evidence type="ECO:0000313" key="1">
    <source>
        <dbReference type="EMBL" id="VVT05083.1"/>
    </source>
</evidence>
<name>A0A5E7YEX7_9SPHN</name>
<dbReference type="AlphaFoldDB" id="A0A5E7YEX7"/>
<evidence type="ECO:0000313" key="2">
    <source>
        <dbReference type="Proteomes" id="UP000326857"/>
    </source>
</evidence>
<protein>
    <submittedName>
        <fullName evidence="1">Uncharacterized protein</fullName>
    </submittedName>
</protein>
<gene>
    <name evidence="1" type="ORF">SPHINGO391_360063</name>
</gene>